<dbReference type="EMBL" id="JAIWYP010000003">
    <property type="protein sequence ID" value="KAH3856931.1"/>
    <property type="molecule type" value="Genomic_DNA"/>
</dbReference>
<keyword evidence="3" id="KW-1185">Reference proteome</keyword>
<evidence type="ECO:0000256" key="1">
    <source>
        <dbReference type="SAM" id="MobiDB-lite"/>
    </source>
</evidence>
<organism evidence="2 3">
    <name type="scientific">Dreissena polymorpha</name>
    <name type="common">Zebra mussel</name>
    <name type="synonym">Mytilus polymorpha</name>
    <dbReference type="NCBI Taxonomy" id="45954"/>
    <lineage>
        <taxon>Eukaryota</taxon>
        <taxon>Metazoa</taxon>
        <taxon>Spiralia</taxon>
        <taxon>Lophotrochozoa</taxon>
        <taxon>Mollusca</taxon>
        <taxon>Bivalvia</taxon>
        <taxon>Autobranchia</taxon>
        <taxon>Heteroconchia</taxon>
        <taxon>Euheterodonta</taxon>
        <taxon>Imparidentia</taxon>
        <taxon>Neoheterodontei</taxon>
        <taxon>Myida</taxon>
        <taxon>Dreissenoidea</taxon>
        <taxon>Dreissenidae</taxon>
        <taxon>Dreissena</taxon>
    </lineage>
</organism>
<feature type="compositionally biased region" description="Polar residues" evidence="1">
    <location>
        <begin position="96"/>
        <end position="115"/>
    </location>
</feature>
<dbReference type="Proteomes" id="UP000828390">
    <property type="component" value="Unassembled WGS sequence"/>
</dbReference>
<reference evidence="2" key="2">
    <citation type="submission" date="2020-11" db="EMBL/GenBank/DDBJ databases">
        <authorList>
            <person name="McCartney M.A."/>
            <person name="Auch B."/>
            <person name="Kono T."/>
            <person name="Mallez S."/>
            <person name="Becker A."/>
            <person name="Gohl D.M."/>
            <person name="Silverstein K.A.T."/>
            <person name="Koren S."/>
            <person name="Bechman K.B."/>
            <person name="Herman A."/>
            <person name="Abrahante J.E."/>
            <person name="Garbe J."/>
        </authorList>
    </citation>
    <scope>NUCLEOTIDE SEQUENCE</scope>
    <source>
        <strain evidence="2">Duluth1</strain>
        <tissue evidence="2">Whole animal</tissue>
    </source>
</reference>
<comment type="caution">
    <text evidence="2">The sequence shown here is derived from an EMBL/GenBank/DDBJ whole genome shotgun (WGS) entry which is preliminary data.</text>
</comment>
<feature type="region of interest" description="Disordered" evidence="1">
    <location>
        <begin position="84"/>
        <end position="115"/>
    </location>
</feature>
<gene>
    <name evidence="2" type="ORF">DPMN_099526</name>
</gene>
<dbReference type="AlphaFoldDB" id="A0A9D4LHF3"/>
<accession>A0A9D4LHF3</accession>
<evidence type="ECO:0000313" key="3">
    <source>
        <dbReference type="Proteomes" id="UP000828390"/>
    </source>
</evidence>
<reference evidence="2" key="1">
    <citation type="journal article" date="2019" name="bioRxiv">
        <title>The Genome of the Zebra Mussel, Dreissena polymorpha: A Resource for Invasive Species Research.</title>
        <authorList>
            <person name="McCartney M.A."/>
            <person name="Auch B."/>
            <person name="Kono T."/>
            <person name="Mallez S."/>
            <person name="Zhang Y."/>
            <person name="Obille A."/>
            <person name="Becker A."/>
            <person name="Abrahante J.E."/>
            <person name="Garbe J."/>
            <person name="Badalamenti J.P."/>
            <person name="Herman A."/>
            <person name="Mangelson H."/>
            <person name="Liachko I."/>
            <person name="Sullivan S."/>
            <person name="Sone E.D."/>
            <person name="Koren S."/>
            <person name="Silverstein K.A.T."/>
            <person name="Beckman K.B."/>
            <person name="Gohl D.M."/>
        </authorList>
    </citation>
    <scope>NUCLEOTIDE SEQUENCE</scope>
    <source>
        <strain evidence="2">Duluth1</strain>
        <tissue evidence="2">Whole animal</tissue>
    </source>
</reference>
<protein>
    <submittedName>
        <fullName evidence="2">Uncharacterized protein</fullName>
    </submittedName>
</protein>
<evidence type="ECO:0000313" key="2">
    <source>
        <dbReference type="EMBL" id="KAH3856931.1"/>
    </source>
</evidence>
<name>A0A9D4LHF3_DREPO</name>
<proteinExistence type="predicted"/>
<sequence>MVVQANYRRATITEFNRERRSSVDRAFSTYCRATAVHPHTTTARRLVLCRHTKPVPGDSQTICDGTNIVWAPVGQSQTVCDGFRSPIPAGHLPETPRQSSTVPRPSGHLQKTSRQSAMVLEGLNDRRGTCR</sequence>